<protein>
    <submittedName>
        <fullName evidence="1">Uncharacterized protein</fullName>
    </submittedName>
</protein>
<dbReference type="EMBL" id="JABZQH010000022">
    <property type="protein sequence ID" value="MBF1351724.1"/>
    <property type="molecule type" value="Genomic_DNA"/>
</dbReference>
<sequence>MDDCSRGTIDDYDQDGDGSHPHIKIIYGKYVIDRNNRYILSKAKSAYVEFKDVGAVNSNEINYYYTRTFSQYEVMTERVFTNDKGNYILSRTSMDKKAIDKKWYYYIYNKSDIKKLPSSPEEFRKQFKMDKKAEQERLAE</sequence>
<dbReference type="AlphaFoldDB" id="A0A930EFW2"/>
<comment type="caution">
    <text evidence="1">The sequence shown here is derived from an EMBL/GenBank/DDBJ whole genome shotgun (WGS) entry which is preliminary data.</text>
</comment>
<evidence type="ECO:0000313" key="1">
    <source>
        <dbReference type="EMBL" id="MBF1351724.1"/>
    </source>
</evidence>
<organism evidence="1 2">
    <name type="scientific">Mogibacterium diversum</name>
    <dbReference type="NCBI Taxonomy" id="114527"/>
    <lineage>
        <taxon>Bacteria</taxon>
        <taxon>Bacillati</taxon>
        <taxon>Bacillota</taxon>
        <taxon>Clostridia</taxon>
        <taxon>Peptostreptococcales</taxon>
        <taxon>Anaerovoracaceae</taxon>
        <taxon>Mogibacterium</taxon>
    </lineage>
</organism>
<reference evidence="1" key="1">
    <citation type="submission" date="2020-04" db="EMBL/GenBank/DDBJ databases">
        <title>Deep metagenomics examines the oral microbiome during advanced dental caries in children, revealing novel taxa and co-occurrences with host molecules.</title>
        <authorList>
            <person name="Baker J.L."/>
            <person name="Morton J.T."/>
            <person name="Dinis M."/>
            <person name="Alvarez R."/>
            <person name="Tran N.C."/>
            <person name="Knight R."/>
            <person name="Edlund A."/>
        </authorList>
    </citation>
    <scope>NUCLEOTIDE SEQUENCE</scope>
    <source>
        <strain evidence="1">JCVI_24_bin.8</strain>
    </source>
</reference>
<dbReference type="RefSeq" id="WP_273066893.1">
    <property type="nucleotide sequence ID" value="NZ_JAPJQJ010000011.1"/>
</dbReference>
<dbReference type="Proteomes" id="UP000722050">
    <property type="component" value="Unassembled WGS sequence"/>
</dbReference>
<evidence type="ECO:0000313" key="2">
    <source>
        <dbReference type="Proteomes" id="UP000722050"/>
    </source>
</evidence>
<accession>A0A930EFW2</accession>
<gene>
    <name evidence="1" type="ORF">HXM71_01200</name>
</gene>
<name>A0A930EFW2_9FIRM</name>
<proteinExistence type="predicted"/>